<sequence length="190" mass="21254">MVQVPEKTLTIAEFLQLPETKPATEYINGQLVQKPMPQGKHSKLQGRIVTVINEVAEKAQTALALPELRCTFGDRSIVPDIAVFTWSRIPLDREGDIANTFNAPPDWTIEILSPDQNQSKVTANILYCLKFGCQMGWLIDPNIKSVLVYPSGQQPEFLQESEDVLPVPNFLTPLQMTVGDLFSWLKPGTF</sequence>
<dbReference type="SUPFAM" id="SSF52980">
    <property type="entry name" value="Restriction endonuclease-like"/>
    <property type="match status" value="1"/>
</dbReference>
<evidence type="ECO:0000313" key="2">
    <source>
        <dbReference type="EMBL" id="MEE3716832.1"/>
    </source>
</evidence>
<accession>A0AAW9PSF9</accession>
<dbReference type="InterPro" id="IPR011335">
    <property type="entry name" value="Restrct_endonuc-II-like"/>
</dbReference>
<keyword evidence="2" id="KW-0378">Hydrolase</keyword>
<name>A0AAW9PSF9_9CYAN</name>
<dbReference type="EMBL" id="JAZBJZ010000027">
    <property type="protein sequence ID" value="MEE3716832.1"/>
    <property type="molecule type" value="Genomic_DNA"/>
</dbReference>
<feature type="domain" description="Putative restriction endonuclease" evidence="1">
    <location>
        <begin position="12"/>
        <end position="178"/>
    </location>
</feature>
<evidence type="ECO:0000313" key="3">
    <source>
        <dbReference type="Proteomes" id="UP001333818"/>
    </source>
</evidence>
<proteinExistence type="predicted"/>
<evidence type="ECO:0000259" key="1">
    <source>
        <dbReference type="Pfam" id="PF05685"/>
    </source>
</evidence>
<dbReference type="Gene3D" id="3.90.1570.10">
    <property type="entry name" value="tt1808, chain A"/>
    <property type="match status" value="1"/>
</dbReference>
<keyword evidence="2" id="KW-0255">Endonuclease</keyword>
<gene>
    <name evidence="2" type="ORF">V2H45_08745</name>
</gene>
<dbReference type="GO" id="GO:0004519">
    <property type="term" value="F:endonuclease activity"/>
    <property type="evidence" value="ECO:0007669"/>
    <property type="project" value="UniProtKB-KW"/>
</dbReference>
<dbReference type="Pfam" id="PF05685">
    <property type="entry name" value="Uma2"/>
    <property type="match status" value="1"/>
</dbReference>
<reference evidence="2" key="1">
    <citation type="submission" date="2024-01" db="EMBL/GenBank/DDBJ databases">
        <title>Bank of Algae and Cyanobacteria of the Azores (BACA) strain genomes.</title>
        <authorList>
            <person name="Luz R."/>
            <person name="Cordeiro R."/>
            <person name="Fonseca A."/>
            <person name="Goncalves V."/>
        </authorList>
    </citation>
    <scope>NUCLEOTIDE SEQUENCE</scope>
    <source>
        <strain evidence="2">BACA0141</strain>
    </source>
</reference>
<dbReference type="PANTHER" id="PTHR34107:SF5">
    <property type="entry name" value="SLL1355 PROTEIN"/>
    <property type="match status" value="1"/>
</dbReference>
<keyword evidence="3" id="KW-1185">Reference proteome</keyword>
<dbReference type="Proteomes" id="UP001333818">
    <property type="component" value="Unassembled WGS sequence"/>
</dbReference>
<comment type="caution">
    <text evidence="2">The sequence shown here is derived from an EMBL/GenBank/DDBJ whole genome shotgun (WGS) entry which is preliminary data.</text>
</comment>
<dbReference type="CDD" id="cd06260">
    <property type="entry name" value="DUF820-like"/>
    <property type="match status" value="1"/>
</dbReference>
<dbReference type="AlphaFoldDB" id="A0AAW9PSF9"/>
<keyword evidence="2" id="KW-0540">Nuclease</keyword>
<dbReference type="InterPro" id="IPR012296">
    <property type="entry name" value="Nuclease_put_TT1808"/>
</dbReference>
<dbReference type="InterPro" id="IPR008538">
    <property type="entry name" value="Uma2"/>
</dbReference>
<protein>
    <submittedName>
        <fullName evidence="2">Uma2 family endonuclease</fullName>
    </submittedName>
</protein>
<organism evidence="2 3">
    <name type="scientific">Tumidithrix elongata BACA0141</name>
    <dbReference type="NCBI Taxonomy" id="2716417"/>
    <lineage>
        <taxon>Bacteria</taxon>
        <taxon>Bacillati</taxon>
        <taxon>Cyanobacteriota</taxon>
        <taxon>Cyanophyceae</taxon>
        <taxon>Pseudanabaenales</taxon>
        <taxon>Pseudanabaenaceae</taxon>
        <taxon>Tumidithrix</taxon>
        <taxon>Tumidithrix elongata</taxon>
    </lineage>
</organism>
<dbReference type="RefSeq" id="WP_330483260.1">
    <property type="nucleotide sequence ID" value="NZ_JAZBJZ010000027.1"/>
</dbReference>
<dbReference type="PANTHER" id="PTHR34107">
    <property type="entry name" value="SLL0198 PROTEIN-RELATED"/>
    <property type="match status" value="1"/>
</dbReference>